<feature type="domain" description="Release factor glutamine methyltransferase N-terminal" evidence="4">
    <location>
        <begin position="6"/>
        <end position="75"/>
    </location>
</feature>
<dbReference type="EMBL" id="FR872582">
    <property type="protein sequence ID" value="CCB88632.1"/>
    <property type="molecule type" value="Genomic_DNA"/>
</dbReference>
<dbReference type="GO" id="GO:0008168">
    <property type="term" value="F:methyltransferase activity"/>
    <property type="evidence" value="ECO:0007669"/>
    <property type="project" value="UniProtKB-KW"/>
</dbReference>
<dbReference type="InterPro" id="IPR029063">
    <property type="entry name" value="SAM-dependent_MTases_sf"/>
</dbReference>
<keyword evidence="6" id="KW-1185">Reference proteome</keyword>
<dbReference type="Pfam" id="PF05175">
    <property type="entry name" value="MTS"/>
    <property type="match status" value="1"/>
</dbReference>
<evidence type="ECO:0000313" key="5">
    <source>
        <dbReference type="EMBL" id="CCB88632.1"/>
    </source>
</evidence>
<dbReference type="PANTHER" id="PTHR18895:SF74">
    <property type="entry name" value="MTRF1L RELEASE FACTOR GLUTAMINE METHYLTRANSFERASE"/>
    <property type="match status" value="1"/>
</dbReference>
<evidence type="ECO:0000259" key="3">
    <source>
        <dbReference type="Pfam" id="PF05175"/>
    </source>
</evidence>
<dbReference type="PANTHER" id="PTHR18895">
    <property type="entry name" value="HEMK METHYLTRANSFERASE"/>
    <property type="match status" value="1"/>
</dbReference>
<gene>
    <name evidence="5" type="primary">hemK</name>
    <name evidence="5" type="ordered locus">SNE_A07550</name>
</gene>
<organism evidence="5 6">
    <name type="scientific">Simkania negevensis (strain ATCC VR-1471 / DSM 27360 / Z)</name>
    <dbReference type="NCBI Taxonomy" id="331113"/>
    <lineage>
        <taxon>Bacteria</taxon>
        <taxon>Pseudomonadati</taxon>
        <taxon>Chlamydiota</taxon>
        <taxon>Chlamydiia</taxon>
        <taxon>Parachlamydiales</taxon>
        <taxon>Simkaniaceae</taxon>
        <taxon>Simkania</taxon>
    </lineage>
</organism>
<keyword evidence="2" id="KW-0949">S-adenosyl-L-methionine</keyword>
<proteinExistence type="predicted"/>
<accession>F8L7B0</accession>
<dbReference type="STRING" id="331113.SNE_A07550"/>
<evidence type="ECO:0000256" key="1">
    <source>
        <dbReference type="ARBA" id="ARBA00022603"/>
    </source>
</evidence>
<dbReference type="HOGENOM" id="CLU_1539034_0_0_0"/>
<feature type="domain" description="Methyltransferase small" evidence="3">
    <location>
        <begin position="99"/>
        <end position="170"/>
    </location>
</feature>
<dbReference type="RefSeq" id="WP_013943099.1">
    <property type="nucleotide sequence ID" value="NC_015713.1"/>
</dbReference>
<evidence type="ECO:0000256" key="2">
    <source>
        <dbReference type="ARBA" id="ARBA00022691"/>
    </source>
</evidence>
<reference key="1">
    <citation type="journal article" date="2011" name="Mol. Biol. Evol.">
        <title>Unity in variety -- the pan-genome of the Chlamydiae.</title>
        <authorList>
            <person name="Collingro A."/>
            <person name="Tischler P."/>
            <person name="Weinmaier T."/>
            <person name="Penz T."/>
            <person name="Heinz E."/>
            <person name="Brunham R.C."/>
            <person name="Read T.D."/>
            <person name="Bavoil P.M."/>
            <person name="Sachse K."/>
            <person name="Kahane S."/>
            <person name="Friedman M.G."/>
            <person name="Rattei T."/>
            <person name="Myers G.S.A."/>
            <person name="Horn M."/>
        </authorList>
    </citation>
    <scope>NUCLEOTIDE SEQUENCE</scope>
    <source>
        <strain>Z</strain>
    </source>
</reference>
<keyword evidence="1 5" id="KW-0489">Methyltransferase</keyword>
<dbReference type="GO" id="GO:0032259">
    <property type="term" value="P:methylation"/>
    <property type="evidence" value="ECO:0007669"/>
    <property type="project" value="UniProtKB-KW"/>
</dbReference>
<sequence length="174" mass="19496">MHSIRELLQLSTDFLKKKEITAPKLCAEELLAFVLNKKRLDLFLDYDAPVEEREVARYRSLIKRKSEGEPLGYLLETAEFLDCVLAVSPAVLVPRQETEILVSMALKEIPNKPKVLWDLCSGSGCMGIAAKKHRPLLNVTLADLSFEALECAKANAKQNEVDVTCVQGDLLCFF</sequence>
<dbReference type="Pfam" id="PF17827">
    <property type="entry name" value="PrmC_N"/>
    <property type="match status" value="1"/>
</dbReference>
<dbReference type="OrthoDB" id="9784805at2"/>
<dbReference type="SUPFAM" id="SSF53335">
    <property type="entry name" value="S-adenosyl-L-methionine-dependent methyltransferases"/>
    <property type="match status" value="1"/>
</dbReference>
<dbReference type="Proteomes" id="UP000000496">
    <property type="component" value="Chromosome gsn.131"/>
</dbReference>
<name>F8L7B0_SIMNZ</name>
<dbReference type="AlphaFoldDB" id="F8L7B0"/>
<evidence type="ECO:0000313" key="6">
    <source>
        <dbReference type="Proteomes" id="UP000000496"/>
    </source>
</evidence>
<keyword evidence="5" id="KW-0808">Transferase</keyword>
<evidence type="ECO:0000259" key="4">
    <source>
        <dbReference type="Pfam" id="PF17827"/>
    </source>
</evidence>
<dbReference type="InterPro" id="IPR007848">
    <property type="entry name" value="Small_mtfrase_dom"/>
</dbReference>
<dbReference type="Gene3D" id="3.40.50.150">
    <property type="entry name" value="Vaccinia Virus protein VP39"/>
    <property type="match status" value="1"/>
</dbReference>
<reference evidence="5 6" key="2">
    <citation type="journal article" date="2011" name="Mol. Biol. Evol.">
        <title>Unity in variety--the pan-genome of the Chlamydiae.</title>
        <authorList>
            <person name="Collingro A."/>
            <person name="Tischler P."/>
            <person name="Weinmaier T."/>
            <person name="Penz T."/>
            <person name="Heinz E."/>
            <person name="Brunham R.C."/>
            <person name="Read T.D."/>
            <person name="Bavoil P.M."/>
            <person name="Sachse K."/>
            <person name="Kahane S."/>
            <person name="Friedman M.G."/>
            <person name="Rattei T."/>
            <person name="Myers G.S."/>
            <person name="Horn M."/>
        </authorList>
    </citation>
    <scope>NUCLEOTIDE SEQUENCE [LARGE SCALE GENOMIC DNA]</scope>
    <source>
        <strain evidence="6">ATCC VR-1471 / Z</strain>
    </source>
</reference>
<dbReference type="eggNOG" id="COG2890">
    <property type="taxonomic scope" value="Bacteria"/>
</dbReference>
<dbReference type="InterPro" id="IPR040758">
    <property type="entry name" value="PrmC_N"/>
</dbReference>
<dbReference type="Gene3D" id="1.10.8.10">
    <property type="entry name" value="DNA helicase RuvA subunit, C-terminal domain"/>
    <property type="match status" value="1"/>
</dbReference>
<protein>
    <submittedName>
        <fullName evidence="5">Protein methyltransferase hemK homolog</fullName>
        <ecNumber evidence="5">2.1.1.-</ecNumber>
    </submittedName>
</protein>
<dbReference type="KEGG" id="sng:SNE_A07550"/>
<dbReference type="InterPro" id="IPR050320">
    <property type="entry name" value="N5-glutamine_MTase"/>
</dbReference>
<dbReference type="EC" id="2.1.1.-" evidence="5"/>